<evidence type="ECO:0000313" key="3">
    <source>
        <dbReference type="Proteomes" id="UP000019197"/>
    </source>
</evidence>
<feature type="region of interest" description="Disordered" evidence="1">
    <location>
        <begin position="1"/>
        <end position="23"/>
    </location>
</feature>
<proteinExistence type="predicted"/>
<reference evidence="2 3" key="1">
    <citation type="submission" date="2013-11" db="EMBL/GenBank/DDBJ databases">
        <title>Draft genome sequence and annotation of the entomopathogenic bacterium, Xenorhabdus cabanillasi strain JM26.</title>
        <authorList>
            <person name="Gualtieri M."/>
            <person name="Ogier J.C."/>
            <person name="Pages S."/>
            <person name="Givaudan A."/>
            <person name="Gaudriault S."/>
        </authorList>
    </citation>
    <scope>NUCLEOTIDE SEQUENCE [LARGE SCALE GENOMIC DNA]</scope>
    <source>
        <strain evidence="2 3">JM26</strain>
    </source>
</reference>
<accession>W1J330</accession>
<comment type="caution">
    <text evidence="2">The sequence shown here is derived from an EMBL/GenBank/DDBJ whole genome shotgun (WGS) entry which is preliminary data.</text>
</comment>
<dbReference type="EMBL" id="CBXE010000104">
    <property type="protein sequence ID" value="CDL84453.1"/>
    <property type="molecule type" value="Genomic_DNA"/>
</dbReference>
<evidence type="ECO:0000313" key="2">
    <source>
        <dbReference type="EMBL" id="CDL84453.1"/>
    </source>
</evidence>
<organism evidence="2 3">
    <name type="scientific">Xenorhabdus cabanillasii JM26</name>
    <dbReference type="NCBI Taxonomy" id="1427517"/>
    <lineage>
        <taxon>Bacteria</taxon>
        <taxon>Pseudomonadati</taxon>
        <taxon>Pseudomonadota</taxon>
        <taxon>Gammaproteobacteria</taxon>
        <taxon>Enterobacterales</taxon>
        <taxon>Morganellaceae</taxon>
        <taxon>Xenorhabdus</taxon>
    </lineage>
</organism>
<dbReference type="AlphaFoldDB" id="W1J330"/>
<protein>
    <submittedName>
        <fullName evidence="2">Uncharacterized protein</fullName>
    </submittedName>
</protein>
<feature type="compositionally biased region" description="Polar residues" evidence="1">
    <location>
        <begin position="1"/>
        <end position="19"/>
    </location>
</feature>
<gene>
    <name evidence="2" type="ORF">XCR1_1920048</name>
</gene>
<dbReference type="Proteomes" id="UP000019197">
    <property type="component" value="Unassembled WGS sequence"/>
</dbReference>
<evidence type="ECO:0000256" key="1">
    <source>
        <dbReference type="SAM" id="MobiDB-lite"/>
    </source>
</evidence>
<name>W1J330_9GAMM</name>
<sequence length="57" mass="6465">MIFHSNQITLSPHENSSTSEQKHSLELIHNTTGDNRVCDRMKAVLLASEATVFHFKL</sequence>